<evidence type="ECO:0000313" key="1">
    <source>
        <dbReference type="EMBL" id="KAK0496066.1"/>
    </source>
</evidence>
<organism evidence="1 2">
    <name type="scientific">Armillaria luteobubalina</name>
    <dbReference type="NCBI Taxonomy" id="153913"/>
    <lineage>
        <taxon>Eukaryota</taxon>
        <taxon>Fungi</taxon>
        <taxon>Dikarya</taxon>
        <taxon>Basidiomycota</taxon>
        <taxon>Agaricomycotina</taxon>
        <taxon>Agaricomycetes</taxon>
        <taxon>Agaricomycetidae</taxon>
        <taxon>Agaricales</taxon>
        <taxon>Marasmiineae</taxon>
        <taxon>Physalacriaceae</taxon>
        <taxon>Armillaria</taxon>
    </lineage>
</organism>
<dbReference type="AlphaFoldDB" id="A0AA39Q4T3"/>
<proteinExistence type="predicted"/>
<comment type="caution">
    <text evidence="1">The sequence shown here is derived from an EMBL/GenBank/DDBJ whole genome shotgun (WGS) entry which is preliminary data.</text>
</comment>
<keyword evidence="2" id="KW-1185">Reference proteome</keyword>
<gene>
    <name evidence="1" type="ORF">EDD18DRAFT_229656</name>
</gene>
<sequence>MFRLDCMPPARDFCDCIAFNHYVGRSYPEKMPERHRYEANWITSPPEISKEQSTAYKRLDVAVKEDIVPLAMSVVSSTRIRLLEALMGVLMKRSGSIQRNIVNLRNVSSRDSLTKASFHAIWLFAWSALSPPKYGRQWEAVIAGSHYPARVSKDDCLAVWFRENLCVFAWTHLDDERNLKAAVAAITECLRSRSCDSDTFGVAFSLFHCAVVRLDGKTGQVTHTGVLDFLPSWYAYSPSTPGITALARLSEYLDDLSMGHPDVTVRTTEPLHMRLPHELLAKISEYICGSDTLLAYAQASVQTRAACRAMLMKPWVVDLQLLAVHPDSVLCDGQDGSNKLSNCAHANELHDEDEDAMGQKFVYLSDAKFLTLDEKRADTVYSVSDPQYHRELLQVSSRIYLE</sequence>
<dbReference type="Proteomes" id="UP001175228">
    <property type="component" value="Unassembled WGS sequence"/>
</dbReference>
<evidence type="ECO:0000313" key="2">
    <source>
        <dbReference type="Proteomes" id="UP001175228"/>
    </source>
</evidence>
<accession>A0AA39Q4T3</accession>
<name>A0AA39Q4T3_9AGAR</name>
<protein>
    <recommendedName>
        <fullName evidence="3">F-box domain-containing protein</fullName>
    </recommendedName>
</protein>
<dbReference type="EMBL" id="JAUEPU010000016">
    <property type="protein sequence ID" value="KAK0496066.1"/>
    <property type="molecule type" value="Genomic_DNA"/>
</dbReference>
<evidence type="ECO:0008006" key="3">
    <source>
        <dbReference type="Google" id="ProtNLM"/>
    </source>
</evidence>
<reference evidence="1" key="1">
    <citation type="submission" date="2023-06" db="EMBL/GenBank/DDBJ databases">
        <authorList>
            <consortium name="Lawrence Berkeley National Laboratory"/>
            <person name="Ahrendt S."/>
            <person name="Sahu N."/>
            <person name="Indic B."/>
            <person name="Wong-Bajracharya J."/>
            <person name="Merenyi Z."/>
            <person name="Ke H.-M."/>
            <person name="Monk M."/>
            <person name="Kocsube S."/>
            <person name="Drula E."/>
            <person name="Lipzen A."/>
            <person name="Balint B."/>
            <person name="Henrissat B."/>
            <person name="Andreopoulos B."/>
            <person name="Martin F.M."/>
            <person name="Harder C.B."/>
            <person name="Rigling D."/>
            <person name="Ford K.L."/>
            <person name="Foster G.D."/>
            <person name="Pangilinan J."/>
            <person name="Papanicolaou A."/>
            <person name="Barry K."/>
            <person name="LaButti K."/>
            <person name="Viragh M."/>
            <person name="Koriabine M."/>
            <person name="Yan M."/>
            <person name="Riley R."/>
            <person name="Champramary S."/>
            <person name="Plett K.L."/>
            <person name="Tsai I.J."/>
            <person name="Slot J."/>
            <person name="Sipos G."/>
            <person name="Plett J."/>
            <person name="Nagy L.G."/>
            <person name="Grigoriev I.V."/>
        </authorList>
    </citation>
    <scope>NUCLEOTIDE SEQUENCE</scope>
    <source>
        <strain evidence="1">HWK02</strain>
    </source>
</reference>